<reference evidence="1 2" key="1">
    <citation type="submission" date="2020-07" db="EMBL/GenBank/DDBJ databases">
        <title>Genomic characterization of Flavobacterium psychrophilum strains.</title>
        <authorList>
            <person name="Castillo D."/>
            <person name="Jorgensen J."/>
            <person name="Middelboe M."/>
        </authorList>
    </citation>
    <scope>NUCLEOTIDE SEQUENCE [LARGE SCALE GENOMIC DNA]</scope>
    <source>
        <strain evidence="1 2">FPS-R7</strain>
    </source>
</reference>
<dbReference type="EMBL" id="CP059075">
    <property type="protein sequence ID" value="QRE04850.1"/>
    <property type="molecule type" value="Genomic_DNA"/>
</dbReference>
<evidence type="ECO:0000313" key="1">
    <source>
        <dbReference type="EMBL" id="QRE04850.1"/>
    </source>
</evidence>
<evidence type="ECO:0000313" key="2">
    <source>
        <dbReference type="Proteomes" id="UP000596329"/>
    </source>
</evidence>
<dbReference type="Proteomes" id="UP000596329">
    <property type="component" value="Chromosome"/>
</dbReference>
<organism evidence="1 2">
    <name type="scientific">Flavobacterium psychrophilum</name>
    <dbReference type="NCBI Taxonomy" id="96345"/>
    <lineage>
        <taxon>Bacteria</taxon>
        <taxon>Pseudomonadati</taxon>
        <taxon>Bacteroidota</taxon>
        <taxon>Flavobacteriia</taxon>
        <taxon>Flavobacteriales</taxon>
        <taxon>Flavobacteriaceae</taxon>
        <taxon>Flavobacterium</taxon>
    </lineage>
</organism>
<protein>
    <submittedName>
        <fullName evidence="1">Uncharacterized protein</fullName>
    </submittedName>
</protein>
<sequence length="148" mass="18049">MKIFINIFIFLFFTAIYSQEGAYVDKDYRIKIYQKEMIKVLIDKQWFKKEEKGEIIVKNYSGSMGVTKCIEVFPIKPEKNKILLVRFYSLGTHSLNYWGFLETDSKFFFYYDDKSVPKIEEYLKKYDEKTRKILLDYVKIFKEWNKEE</sequence>
<proteinExistence type="predicted"/>
<gene>
    <name evidence="1" type="ORF">H0H26_04480</name>
</gene>
<name>A0A7U2RAC2_FLAPS</name>
<dbReference type="AlphaFoldDB" id="A0A7U2RAC2"/>
<accession>A0A7U2RAC2</accession>
<dbReference type="RefSeq" id="WP_123937880.1">
    <property type="nucleotide sequence ID" value="NZ_CP059075.1"/>
</dbReference>